<evidence type="ECO:0000256" key="8">
    <source>
        <dbReference type="SAM" id="MobiDB-lite"/>
    </source>
</evidence>
<feature type="compositionally biased region" description="Polar residues" evidence="8">
    <location>
        <begin position="89"/>
        <end position="99"/>
    </location>
</feature>
<dbReference type="Pfam" id="PF22600">
    <property type="entry name" value="MTPAP-like_central"/>
    <property type="match status" value="2"/>
</dbReference>
<dbReference type="GO" id="GO:0031123">
    <property type="term" value="P:RNA 3'-end processing"/>
    <property type="evidence" value="ECO:0007669"/>
    <property type="project" value="TreeGrafter"/>
</dbReference>
<comment type="caution">
    <text evidence="11">The sequence shown here is derived from an EMBL/GenBank/DDBJ whole genome shotgun (WGS) entry which is preliminary data.</text>
</comment>
<evidence type="ECO:0000256" key="5">
    <source>
        <dbReference type="ARBA" id="ARBA00022679"/>
    </source>
</evidence>
<feature type="domain" description="Poly(A) RNA polymerase mitochondrial-like central palm" evidence="10">
    <location>
        <begin position="328"/>
        <end position="357"/>
    </location>
</feature>
<dbReference type="InterPro" id="IPR054708">
    <property type="entry name" value="MTPAP-like_central"/>
</dbReference>
<keyword evidence="6" id="KW-0479">Metal-binding</keyword>
<dbReference type="InterPro" id="IPR043519">
    <property type="entry name" value="NT_sf"/>
</dbReference>
<feature type="compositionally biased region" description="Basic residues" evidence="8">
    <location>
        <begin position="756"/>
        <end position="765"/>
    </location>
</feature>
<keyword evidence="12" id="KW-1185">Reference proteome</keyword>
<feature type="compositionally biased region" description="Basic and acidic residues" evidence="8">
    <location>
        <begin position="681"/>
        <end position="693"/>
    </location>
</feature>
<dbReference type="EMBL" id="RBNJ01009025">
    <property type="protein sequence ID" value="RUS27110.1"/>
    <property type="molecule type" value="Genomic_DNA"/>
</dbReference>
<dbReference type="Gene3D" id="3.30.460.10">
    <property type="entry name" value="Beta Polymerase, domain 2"/>
    <property type="match status" value="1"/>
</dbReference>
<dbReference type="Gene3D" id="1.10.1410.10">
    <property type="match status" value="1"/>
</dbReference>
<dbReference type="InterPro" id="IPR002058">
    <property type="entry name" value="PAP_assoc"/>
</dbReference>
<accession>A0A433QBC8</accession>
<feature type="domain" description="Poly(A) RNA polymerase mitochondrial-like central palm" evidence="10">
    <location>
        <begin position="189"/>
        <end position="258"/>
    </location>
</feature>
<reference evidence="11 12" key="1">
    <citation type="journal article" date="2018" name="New Phytol.">
        <title>Phylogenomics of Endogonaceae and evolution of mycorrhizas within Mucoromycota.</title>
        <authorList>
            <person name="Chang Y."/>
            <person name="Desiro A."/>
            <person name="Na H."/>
            <person name="Sandor L."/>
            <person name="Lipzen A."/>
            <person name="Clum A."/>
            <person name="Barry K."/>
            <person name="Grigoriev I.V."/>
            <person name="Martin F.M."/>
            <person name="Stajich J.E."/>
            <person name="Smith M.E."/>
            <person name="Bonito G."/>
            <person name="Spatafora J.W."/>
        </authorList>
    </citation>
    <scope>NUCLEOTIDE SEQUENCE [LARGE SCALE GENOMIC DNA]</scope>
    <source>
        <strain evidence="11 12">AD002</strain>
    </source>
</reference>
<evidence type="ECO:0000313" key="12">
    <source>
        <dbReference type="Proteomes" id="UP000274822"/>
    </source>
</evidence>
<dbReference type="PANTHER" id="PTHR12271:SF113">
    <property type="entry name" value="POLY(A) RNA POLYMERASE CID11"/>
    <property type="match status" value="1"/>
</dbReference>
<dbReference type="Proteomes" id="UP000274822">
    <property type="component" value="Unassembled WGS sequence"/>
</dbReference>
<name>A0A433QBC8_9FUNG</name>
<evidence type="ECO:0000256" key="4">
    <source>
        <dbReference type="ARBA" id="ARBA00012388"/>
    </source>
</evidence>
<sequence length="864" mass="95212">MTYSAPAPASAATTVNRDEPKSFITHAFPAPSDTSSNGVLPTSDPSVAYASIVASSATTLLKCPALSHNCATDAHHHHHLFLSHHSAHGTLSNDNSTNEEGSDGALSNIDALSDTTDTTFSQEEYPNSSIASPEKDFASSRTSPPLVPVLPLFLSTHPMLTTAMAMAMVEPSLVGSIPITLPWNQEDNLSVQMLQLFESLLPTAESHERRREFVAKIEHILNIEWPGHDIKVHLFGSSENNLGTSNSDVDICVTTPWTGLRNVYTLAKGLKKQGLLRPEGEGADREDGGSELMDKEFISGGLWLSVHPRTFELIVYHISALPQPSSTFSFPKLDLACDINVNNTLALQNTRMIKTYVEIDPRVRPLAMIIKHWARQRVLNDAANGGTLSTYTWTCMIINFLQMREPPILPTLHQIPHDPHPDNIVINGLDSSFFDDVEALQGYGERNKESLGGLLFAFFRRYAIEFDYEHHVVSVRQGRYLTKEEKGWDQGRLYRLLCVEEPFNVSRNLGNSADDVSVHGLQQEFKRALDILAGQCDLDLVCQQYVFPNYLRNNYEDGNRGYQYYYQHSKAITQGHNHGGYHYHYNNTKKKTYASSDAESCTSSFSSPLLGPSQQYDNMPPQPLPSLSHPVRRNDNNPYGANNYYYSNANANTEQGTKYYPAPTASKSSGYHIKRANGFQNREDGSNGHDYNRRQGGNSNNGNVRGGNPQSSQSTPIAYHNRRRESRDHAAAAGAQQQQNYDGDEESSGPTYRKNGGGHHGRRKGQHEEDKAGRRGRETAGVEQSKEQGRKIGYANAAKKEKDGNVAVASVPVNTSTSNAATVTPPTPIDTAPRKATMAEVVKGLRKATGEVITPNSSTAAGTR</sequence>
<dbReference type="GO" id="GO:0010605">
    <property type="term" value="P:negative regulation of macromolecule metabolic process"/>
    <property type="evidence" value="ECO:0007669"/>
    <property type="project" value="UniProtKB-ARBA"/>
</dbReference>
<comment type="cofactor">
    <cofactor evidence="2">
        <name>Mg(2+)</name>
        <dbReference type="ChEBI" id="CHEBI:18420"/>
    </cofactor>
</comment>
<evidence type="ECO:0000259" key="10">
    <source>
        <dbReference type="Pfam" id="PF22600"/>
    </source>
</evidence>
<feature type="compositionally biased region" description="Polar residues" evidence="8">
    <location>
        <begin position="604"/>
        <end position="617"/>
    </location>
</feature>
<dbReference type="GO" id="GO:1990817">
    <property type="term" value="F:poly(A) RNA polymerase activity"/>
    <property type="evidence" value="ECO:0007669"/>
    <property type="project" value="UniProtKB-EC"/>
</dbReference>
<feature type="region of interest" description="Disordered" evidence="8">
    <location>
        <begin position="678"/>
        <end position="803"/>
    </location>
</feature>
<evidence type="ECO:0000256" key="6">
    <source>
        <dbReference type="ARBA" id="ARBA00022723"/>
    </source>
</evidence>
<comment type="cofactor">
    <cofactor evidence="1">
        <name>Mn(2+)</name>
        <dbReference type="ChEBI" id="CHEBI:29035"/>
    </cofactor>
</comment>
<evidence type="ECO:0000259" key="9">
    <source>
        <dbReference type="Pfam" id="PF03828"/>
    </source>
</evidence>
<dbReference type="CDD" id="cd05402">
    <property type="entry name" value="NT_PAP_TUTase"/>
    <property type="match status" value="1"/>
</dbReference>
<dbReference type="PANTHER" id="PTHR12271">
    <property type="entry name" value="POLY A POLYMERASE CID PAP -RELATED"/>
    <property type="match status" value="1"/>
</dbReference>
<protein>
    <recommendedName>
        <fullName evidence="4">polynucleotide adenylyltransferase</fullName>
        <ecNumber evidence="4">2.7.7.19</ecNumber>
    </recommendedName>
</protein>
<dbReference type="AlphaFoldDB" id="A0A433QBC8"/>
<dbReference type="EC" id="2.7.7.19" evidence="4"/>
<feature type="domain" description="PAP-associated" evidence="9">
    <location>
        <begin position="450"/>
        <end position="506"/>
    </location>
</feature>
<gene>
    <name evidence="11" type="ORF">BC938DRAFT_483702</name>
</gene>
<feature type="compositionally biased region" description="Low complexity" evidence="8">
    <location>
        <begin position="636"/>
        <end position="647"/>
    </location>
</feature>
<feature type="region of interest" description="Disordered" evidence="8">
    <location>
        <begin position="88"/>
        <end position="141"/>
    </location>
</feature>
<dbReference type="GO" id="GO:0046872">
    <property type="term" value="F:metal ion binding"/>
    <property type="evidence" value="ECO:0007669"/>
    <property type="project" value="UniProtKB-KW"/>
</dbReference>
<evidence type="ECO:0000256" key="3">
    <source>
        <dbReference type="ARBA" id="ARBA00008593"/>
    </source>
</evidence>
<evidence type="ECO:0000313" key="11">
    <source>
        <dbReference type="EMBL" id="RUS27110.1"/>
    </source>
</evidence>
<keyword evidence="7" id="KW-0460">Magnesium</keyword>
<comment type="similarity">
    <text evidence="3">Belongs to the DNA polymerase type-B-like family.</text>
</comment>
<evidence type="ECO:0000256" key="2">
    <source>
        <dbReference type="ARBA" id="ARBA00001946"/>
    </source>
</evidence>
<proteinExistence type="inferred from homology"/>
<feature type="compositionally biased region" description="Polar residues" evidence="8">
    <location>
        <begin position="113"/>
        <end position="131"/>
    </location>
</feature>
<feature type="region of interest" description="Disordered" evidence="8">
    <location>
        <begin position="604"/>
        <end position="647"/>
    </location>
</feature>
<feature type="compositionally biased region" description="Basic and acidic residues" evidence="8">
    <location>
        <begin position="766"/>
        <end position="790"/>
    </location>
</feature>
<evidence type="ECO:0000256" key="1">
    <source>
        <dbReference type="ARBA" id="ARBA00001936"/>
    </source>
</evidence>
<keyword evidence="5" id="KW-0808">Transferase</keyword>
<dbReference type="SUPFAM" id="SSF81631">
    <property type="entry name" value="PAP/OAS1 substrate-binding domain"/>
    <property type="match status" value="1"/>
</dbReference>
<dbReference type="Pfam" id="PF03828">
    <property type="entry name" value="PAP_assoc"/>
    <property type="match status" value="1"/>
</dbReference>
<organism evidence="11 12">
    <name type="scientific">Jimgerdemannia flammicorona</name>
    <dbReference type="NCBI Taxonomy" id="994334"/>
    <lineage>
        <taxon>Eukaryota</taxon>
        <taxon>Fungi</taxon>
        <taxon>Fungi incertae sedis</taxon>
        <taxon>Mucoromycota</taxon>
        <taxon>Mucoromycotina</taxon>
        <taxon>Endogonomycetes</taxon>
        <taxon>Endogonales</taxon>
        <taxon>Endogonaceae</taxon>
        <taxon>Jimgerdemannia</taxon>
    </lineage>
</organism>
<feature type="compositionally biased region" description="Low complexity" evidence="8">
    <location>
        <begin position="694"/>
        <end position="708"/>
    </location>
</feature>
<dbReference type="SUPFAM" id="SSF81301">
    <property type="entry name" value="Nucleotidyltransferase"/>
    <property type="match status" value="1"/>
</dbReference>
<evidence type="ECO:0000256" key="7">
    <source>
        <dbReference type="ARBA" id="ARBA00022842"/>
    </source>
</evidence>